<dbReference type="KEGG" id="rlc:K227x_07640"/>
<proteinExistence type="predicted"/>
<keyword evidence="2" id="KW-1185">Reference proteome</keyword>
<dbReference type="RefSeq" id="WP_145168100.1">
    <property type="nucleotide sequence ID" value="NZ_CP036525.1"/>
</dbReference>
<dbReference type="AlphaFoldDB" id="A0A517N5T4"/>
<name>A0A517N5T4_9BACT</name>
<gene>
    <name evidence="1" type="ORF">K227x_07640</name>
</gene>
<reference evidence="1 2" key="1">
    <citation type="submission" date="2019-02" db="EMBL/GenBank/DDBJ databases">
        <title>Deep-cultivation of Planctomycetes and their phenomic and genomic characterization uncovers novel biology.</title>
        <authorList>
            <person name="Wiegand S."/>
            <person name="Jogler M."/>
            <person name="Boedeker C."/>
            <person name="Pinto D."/>
            <person name="Vollmers J."/>
            <person name="Rivas-Marin E."/>
            <person name="Kohn T."/>
            <person name="Peeters S.H."/>
            <person name="Heuer A."/>
            <person name="Rast P."/>
            <person name="Oberbeckmann S."/>
            <person name="Bunk B."/>
            <person name="Jeske O."/>
            <person name="Meyerdierks A."/>
            <person name="Storesund J.E."/>
            <person name="Kallscheuer N."/>
            <person name="Luecker S."/>
            <person name="Lage O.M."/>
            <person name="Pohl T."/>
            <person name="Merkel B.J."/>
            <person name="Hornburger P."/>
            <person name="Mueller R.-W."/>
            <person name="Bruemmer F."/>
            <person name="Labrenz M."/>
            <person name="Spormann A.M."/>
            <person name="Op den Camp H."/>
            <person name="Overmann J."/>
            <person name="Amann R."/>
            <person name="Jetten M.S.M."/>
            <person name="Mascher T."/>
            <person name="Medema M.H."/>
            <person name="Devos D.P."/>
            <person name="Kaster A.-K."/>
            <person name="Ovreas L."/>
            <person name="Rohde M."/>
            <person name="Galperin M.Y."/>
            <person name="Jogler C."/>
        </authorList>
    </citation>
    <scope>NUCLEOTIDE SEQUENCE [LARGE SCALE GENOMIC DNA]</scope>
    <source>
        <strain evidence="1 2">K22_7</strain>
    </source>
</reference>
<dbReference type="EMBL" id="CP036525">
    <property type="protein sequence ID" value="QDT02388.1"/>
    <property type="molecule type" value="Genomic_DNA"/>
</dbReference>
<accession>A0A517N5T4</accession>
<protein>
    <submittedName>
        <fullName evidence="1">Uncharacterized protein</fullName>
    </submittedName>
</protein>
<evidence type="ECO:0000313" key="2">
    <source>
        <dbReference type="Proteomes" id="UP000318538"/>
    </source>
</evidence>
<dbReference type="Proteomes" id="UP000318538">
    <property type="component" value="Chromosome"/>
</dbReference>
<sequence length="364" mass="40629">MFWTPVKRFGKACAPLVMIGSIASDKDWRCIIRLDFAIRLAFAAVLFAGGMARSGHAEDSLATDQQRAEAVSLFQALEANWAGLQYYDVIATEESFSLEPGGKSMVSTSRYHLVGDLEESQYLLVGSGGKEITSPDKSDPWVGRVIAGFVLDSSTGMGWTRSPGLHEVIQHVKGLDQPMAMRTALARTACPDVRLIGSRLYPSQYFADVSFSEHFRREFHQGSDLVIQETGDGKANVIQTFLVGESSQVRREYLFDREQLVPLRIRHFTGRRDALNLKPDRVEVIEWMETNGVVLPKSIKGQKRSAIDRSTGELATEYYDVSFTWKHVNQRPTETIDGVELLNDIEKMQAFLTVSEVEGEPAAE</sequence>
<evidence type="ECO:0000313" key="1">
    <source>
        <dbReference type="EMBL" id="QDT02388.1"/>
    </source>
</evidence>
<organism evidence="1 2">
    <name type="scientific">Rubripirellula lacrimiformis</name>
    <dbReference type="NCBI Taxonomy" id="1930273"/>
    <lineage>
        <taxon>Bacteria</taxon>
        <taxon>Pseudomonadati</taxon>
        <taxon>Planctomycetota</taxon>
        <taxon>Planctomycetia</taxon>
        <taxon>Pirellulales</taxon>
        <taxon>Pirellulaceae</taxon>
        <taxon>Rubripirellula</taxon>
    </lineage>
</organism>